<evidence type="ECO:0008006" key="4">
    <source>
        <dbReference type="Google" id="ProtNLM"/>
    </source>
</evidence>
<organism evidence="2 3">
    <name type="scientific">Megasphaera stantonii</name>
    <dbReference type="NCBI Taxonomy" id="2144175"/>
    <lineage>
        <taxon>Bacteria</taxon>
        <taxon>Bacillati</taxon>
        <taxon>Bacillota</taxon>
        <taxon>Negativicutes</taxon>
        <taxon>Veillonellales</taxon>
        <taxon>Veillonellaceae</taxon>
        <taxon>Megasphaera</taxon>
    </lineage>
</organism>
<dbReference type="AlphaFoldDB" id="A0A346AZH2"/>
<gene>
    <name evidence="2" type="ORF">DKB62_06670</name>
</gene>
<protein>
    <recommendedName>
        <fullName evidence="4">DUF3784 domain-containing protein</fullName>
    </recommendedName>
</protein>
<dbReference type="RefSeq" id="WP_095628980.1">
    <property type="nucleotide sequence ID" value="NZ_CP029462.1"/>
</dbReference>
<keyword evidence="3" id="KW-1185">Reference proteome</keyword>
<feature type="transmembrane region" description="Helical" evidence="1">
    <location>
        <begin position="56"/>
        <end position="83"/>
    </location>
</feature>
<keyword evidence="1" id="KW-0472">Membrane</keyword>
<evidence type="ECO:0000313" key="2">
    <source>
        <dbReference type="EMBL" id="AXL21265.1"/>
    </source>
</evidence>
<keyword evidence="1" id="KW-1133">Transmembrane helix</keyword>
<sequence>MDNAIIAFFHDYGDILFLALGLYSIGGAVKQWSWFVNNSRARNVAGRTGGTTGMRIFYVVLGLGFCIVGLISFMTGISVLYIIPMIKADPLSVFELL</sequence>
<evidence type="ECO:0000256" key="1">
    <source>
        <dbReference type="SAM" id="Phobius"/>
    </source>
</evidence>
<dbReference type="EMBL" id="CP029462">
    <property type="protein sequence ID" value="AXL21265.1"/>
    <property type="molecule type" value="Genomic_DNA"/>
</dbReference>
<dbReference type="KEGG" id="meg:DKB62_06670"/>
<dbReference type="Proteomes" id="UP000254337">
    <property type="component" value="Chromosome"/>
</dbReference>
<accession>A0A346AZH2</accession>
<proteinExistence type="predicted"/>
<keyword evidence="1" id="KW-0812">Transmembrane</keyword>
<feature type="transmembrane region" description="Helical" evidence="1">
    <location>
        <begin position="15"/>
        <end position="35"/>
    </location>
</feature>
<name>A0A346AZH2_9FIRM</name>
<reference evidence="2 3" key="1">
    <citation type="submission" date="2018-05" db="EMBL/GenBank/DDBJ databases">
        <title>Complete genome sequence of Megasphaera sp. AJH120T, isolated from the ceca of a chicken.</title>
        <authorList>
            <person name="Maki J."/>
            <person name="Looft T."/>
        </authorList>
    </citation>
    <scope>NUCLEOTIDE SEQUENCE [LARGE SCALE GENOMIC DNA]</scope>
    <source>
        <strain evidence="2 3">AJH120</strain>
    </source>
</reference>
<evidence type="ECO:0000313" key="3">
    <source>
        <dbReference type="Proteomes" id="UP000254337"/>
    </source>
</evidence>